<dbReference type="EMBL" id="MIGC01009801">
    <property type="protein sequence ID" value="PHJ15063.1"/>
    <property type="molecule type" value="Genomic_DNA"/>
</dbReference>
<feature type="compositionally biased region" description="Basic and acidic residues" evidence="1">
    <location>
        <begin position="433"/>
        <end position="458"/>
    </location>
</feature>
<dbReference type="VEuPathDB" id="ToxoDB:CSUI_011129"/>
<dbReference type="InterPro" id="IPR039190">
    <property type="entry name" value="TTC14"/>
</dbReference>
<feature type="compositionally biased region" description="Polar residues" evidence="1">
    <location>
        <begin position="63"/>
        <end position="72"/>
    </location>
</feature>
<proteinExistence type="predicted"/>
<evidence type="ECO:0000313" key="3">
    <source>
        <dbReference type="Proteomes" id="UP000221165"/>
    </source>
</evidence>
<dbReference type="RefSeq" id="XP_067916797.1">
    <property type="nucleotide sequence ID" value="XM_068071230.1"/>
</dbReference>
<feature type="region of interest" description="Disordered" evidence="1">
    <location>
        <begin position="700"/>
        <end position="772"/>
    </location>
</feature>
<feature type="compositionally biased region" description="Low complexity" evidence="1">
    <location>
        <begin position="700"/>
        <end position="716"/>
    </location>
</feature>
<feature type="non-terminal residue" evidence="2">
    <location>
        <position position="1034"/>
    </location>
</feature>
<accession>A0A2C6KFA4</accession>
<feature type="region of interest" description="Disordered" evidence="1">
    <location>
        <begin position="795"/>
        <end position="828"/>
    </location>
</feature>
<dbReference type="PANTHER" id="PTHR23184">
    <property type="entry name" value="TETRATRICOPEPTIDE REPEAT PROTEIN 14"/>
    <property type="match status" value="1"/>
</dbReference>
<organism evidence="2 3">
    <name type="scientific">Cystoisospora suis</name>
    <dbReference type="NCBI Taxonomy" id="483139"/>
    <lineage>
        <taxon>Eukaryota</taxon>
        <taxon>Sar</taxon>
        <taxon>Alveolata</taxon>
        <taxon>Apicomplexa</taxon>
        <taxon>Conoidasida</taxon>
        <taxon>Coccidia</taxon>
        <taxon>Eucoccidiorida</taxon>
        <taxon>Eimeriorina</taxon>
        <taxon>Sarcocystidae</taxon>
        <taxon>Cystoisospora</taxon>
    </lineage>
</organism>
<comment type="caution">
    <text evidence="2">The sequence shown here is derived from an EMBL/GenBank/DDBJ whole genome shotgun (WGS) entry which is preliminary data.</text>
</comment>
<protein>
    <submittedName>
        <fullName evidence="2">Uncharacterized protein</fullName>
    </submittedName>
</protein>
<gene>
    <name evidence="2" type="ORF">CSUI_011129</name>
</gene>
<feature type="region of interest" description="Disordered" evidence="1">
    <location>
        <begin position="321"/>
        <end position="363"/>
    </location>
</feature>
<feature type="compositionally biased region" description="Polar residues" evidence="1">
    <location>
        <begin position="562"/>
        <end position="576"/>
    </location>
</feature>
<feature type="compositionally biased region" description="Acidic residues" evidence="1">
    <location>
        <begin position="25"/>
        <end position="35"/>
    </location>
</feature>
<reference evidence="2 3" key="1">
    <citation type="journal article" date="2017" name="Int. J. Parasitol.">
        <title>The genome of the protozoan parasite Cystoisospora suis and a reverse vaccinology approach to identify vaccine candidates.</title>
        <authorList>
            <person name="Palmieri N."/>
            <person name="Shrestha A."/>
            <person name="Ruttkowski B."/>
            <person name="Beck T."/>
            <person name="Vogl C."/>
            <person name="Tomley F."/>
            <person name="Blake D.P."/>
            <person name="Joachim A."/>
        </authorList>
    </citation>
    <scope>NUCLEOTIDE SEQUENCE [LARGE SCALE GENOMIC DNA]</scope>
    <source>
        <strain evidence="2 3">Wien I</strain>
    </source>
</reference>
<feature type="compositionally biased region" description="Basic and acidic residues" evidence="1">
    <location>
        <begin position="92"/>
        <end position="108"/>
    </location>
</feature>
<keyword evidence="3" id="KW-1185">Reference proteome</keyword>
<feature type="compositionally biased region" description="Basic and acidic residues" evidence="1">
    <location>
        <begin position="717"/>
        <end position="760"/>
    </location>
</feature>
<feature type="compositionally biased region" description="Basic and acidic residues" evidence="1">
    <location>
        <begin position="348"/>
        <end position="360"/>
    </location>
</feature>
<feature type="region of interest" description="Disordered" evidence="1">
    <location>
        <begin position="190"/>
        <end position="212"/>
    </location>
</feature>
<evidence type="ECO:0000256" key="1">
    <source>
        <dbReference type="SAM" id="MobiDB-lite"/>
    </source>
</evidence>
<evidence type="ECO:0000313" key="2">
    <source>
        <dbReference type="EMBL" id="PHJ15063.1"/>
    </source>
</evidence>
<feature type="region of interest" description="Disordered" evidence="1">
    <location>
        <begin position="1"/>
        <end position="42"/>
    </location>
</feature>
<feature type="compositionally biased region" description="Low complexity" evidence="1">
    <location>
        <begin position="321"/>
        <end position="332"/>
    </location>
</feature>
<name>A0A2C6KFA4_9APIC</name>
<dbReference type="Proteomes" id="UP000221165">
    <property type="component" value="Unassembled WGS sequence"/>
</dbReference>
<feature type="region of interest" description="Disordered" evidence="1">
    <location>
        <begin position="545"/>
        <end position="677"/>
    </location>
</feature>
<feature type="region of interest" description="Disordered" evidence="1">
    <location>
        <begin position="56"/>
        <end position="119"/>
    </location>
</feature>
<dbReference type="AlphaFoldDB" id="A0A2C6KFA4"/>
<feature type="compositionally biased region" description="Basic and acidic residues" evidence="1">
    <location>
        <begin position="807"/>
        <end position="828"/>
    </location>
</feature>
<feature type="compositionally biased region" description="Basic and acidic residues" evidence="1">
    <location>
        <begin position="589"/>
        <end position="620"/>
    </location>
</feature>
<dbReference type="GeneID" id="94434441"/>
<sequence length="1034" mass="117313">MGQDLGRMIGGGGGESGSYDSYYLNEEEEDEEEEDKEKGKKKVFRCPRALGGVISQPYLDESIQPSKPTSDQKTARIDVTSSSSSSRTGGFTHHDRRDGTPKGDERTVEAVADGEQSSGKKENLLESLDLTCFYLLLSYLYMNDIGKLCLVSCTLCERILTIASLINCKGLVLDKKVRDTLGGWGWENEKAKRGEEQEEKRDRGKGKERDLSTRVASLLRQGGSLLQLEISEMLKGKEENRKKEETDSSYSPHLSHLTISFPSSCRFNDRGEHSHRKIESISSSPSSFLSLSSSSSSLDLLKNLLEFNAPILQTLWITSSSSSSSSSVSSSSSERDSLATSGGGGRGGEQEQQHESHQEDLVSSSIFPFEHMPRLEEIRIIGRRIDPIWSYQILRDFFCTSSSLPPQRTTLYLDLGPSTILLLHGALRETSRLSRESTHRIRGEGRKEQEKDIKKVGTEEEEGAKASTSPPPLLAGTTPSSSYSSSPSFSRGCKHLYINLGGYEGNLMWLVNLLDGLQEIYDRQWVPHLEGTLIAKTSLLSLSSLSEEEEDENEGEEEISSGAVSTRDGTIEFTETSSAPISSSSSVGEKGEEINMIEKNKKKNEEEEKKNEEKENHDGQGTKSKRPLVDSAAFIGDGAEEERREDAKERRRHGGEEEEHDKKEQERKREVAKSTLSDALNEKILLYAFWMPYYTRISDGSSLSLSRDRTSTPSLSLREKGGEEQEEREGRRGRSKRREEEEVEEEERRDLGRKRGEKESLTNLYPPNDSLTALSPQCLTELSFDLSAKELLKEDMKKKEDDDEGGEQERRSSYQRREEEGEEISARKKSEKMKRYLDKCIYASFCSLQKKDLFRVYKRYAKLSRHVFSMPAICMSTSFYSLLLQNRHELRRQQIKKEGRSTLYLRQETTSYMHALQSTQTLLSAFDRLVIDIPLERFFLGEKESQGNRHTQGQIRHLSSHHEGEIMKEKSNLLYLLGERNFKKISGFQLDLTNDYLQETDPQATTWDVHTLQQKILAYIRMGLQRTEDEKERQ</sequence>
<feature type="region of interest" description="Disordered" evidence="1">
    <location>
        <begin position="433"/>
        <end position="486"/>
    </location>
</feature>
<feature type="compositionally biased region" description="Basic and acidic residues" evidence="1">
    <location>
        <begin position="236"/>
        <end position="246"/>
    </location>
</feature>
<feature type="compositionally biased region" description="Low complexity" evidence="1">
    <location>
        <begin position="577"/>
        <end position="588"/>
    </location>
</feature>
<feature type="compositionally biased region" description="Polar residues" evidence="1">
    <location>
        <begin position="761"/>
        <end position="772"/>
    </location>
</feature>
<feature type="compositionally biased region" description="Acidic residues" evidence="1">
    <location>
        <begin position="546"/>
        <end position="559"/>
    </location>
</feature>
<feature type="compositionally biased region" description="Basic and acidic residues" evidence="1">
    <location>
        <begin position="660"/>
        <end position="672"/>
    </location>
</feature>
<feature type="region of interest" description="Disordered" evidence="1">
    <location>
        <begin position="236"/>
        <end position="255"/>
    </location>
</feature>
<dbReference type="PANTHER" id="PTHR23184:SF9">
    <property type="entry name" value="TETRATRICOPEPTIDE REPEAT PROTEIN 14"/>
    <property type="match status" value="1"/>
</dbReference>